<evidence type="ECO:0000256" key="1">
    <source>
        <dbReference type="SAM" id="MobiDB-lite"/>
    </source>
</evidence>
<keyword evidence="3" id="KW-1185">Reference proteome</keyword>
<dbReference type="RefSeq" id="WP_394396638.1">
    <property type="nucleotide sequence ID" value="NZ_JBIGHW010000003.1"/>
</dbReference>
<feature type="region of interest" description="Disordered" evidence="1">
    <location>
        <begin position="418"/>
        <end position="460"/>
    </location>
</feature>
<sequence>MTYLRNLAAAGGDLVRAALAPLMGRPQNERGVRLPADQALLRMYRQFAFSTEIREKIIAIREMEERDGRVRKIHGRVCRDTVRGGLVMQFPDTGASTLRKEWEGFTRRLMLDRAPKLHSDARGLVAEGNLALQMVLSPDQKQIDAAVRMPGETIVPLVDDSGRFADVSKAYEQRNTVTGAVTATFAAWQLQLARYDPLNFDDLGCMGRPFLSSAVETWRKLVMTEEDLVIRRRQRAPLRLSHVLEGADETVLETYRKQVEGEKGEITTDFYANKKGGVTAIQGDANLAEIADVVHLLDSFFAGTGVPKGLAGFTDGLARDVLEDLKRDYFEEVDFIQDSLAGEYEMAFRLHLLFRGIVAGPDEFRLRMATRRTETPNQVADLGLKLLGVGLPEPMVWEEMGYDPAKVIEAREAWAAEADPYPPTGGAAAPTVKVTPGNAPKGESATSVGVPGSNGGKGRS</sequence>
<accession>A0ABW7FFM5</accession>
<comment type="caution">
    <text evidence="2">The sequence shown here is derived from an EMBL/GenBank/DDBJ whole genome shotgun (WGS) entry which is preliminary data.</text>
</comment>
<evidence type="ECO:0008006" key="4">
    <source>
        <dbReference type="Google" id="ProtNLM"/>
    </source>
</evidence>
<evidence type="ECO:0000313" key="3">
    <source>
        <dbReference type="Proteomes" id="UP001606301"/>
    </source>
</evidence>
<dbReference type="Proteomes" id="UP001606301">
    <property type="component" value="Unassembled WGS sequence"/>
</dbReference>
<reference evidence="2 3" key="1">
    <citation type="submission" date="2024-08" db="EMBL/GenBank/DDBJ databases">
        <authorList>
            <person name="Lu H."/>
        </authorList>
    </citation>
    <scope>NUCLEOTIDE SEQUENCE [LARGE SCALE GENOMIC DNA]</scope>
    <source>
        <strain evidence="2 3">LKC17W</strain>
    </source>
</reference>
<proteinExistence type="predicted"/>
<dbReference type="EMBL" id="JBIGHW010000003">
    <property type="protein sequence ID" value="MFG6440505.1"/>
    <property type="molecule type" value="Genomic_DNA"/>
</dbReference>
<evidence type="ECO:0000313" key="2">
    <source>
        <dbReference type="EMBL" id="MFG6440505.1"/>
    </source>
</evidence>
<protein>
    <recommendedName>
        <fullName evidence="4">Phage portal protein</fullName>
    </recommendedName>
</protein>
<organism evidence="2 3">
    <name type="scientific">Pelomonas margarita</name>
    <dbReference type="NCBI Taxonomy" id="3299031"/>
    <lineage>
        <taxon>Bacteria</taxon>
        <taxon>Pseudomonadati</taxon>
        <taxon>Pseudomonadota</taxon>
        <taxon>Betaproteobacteria</taxon>
        <taxon>Burkholderiales</taxon>
        <taxon>Sphaerotilaceae</taxon>
        <taxon>Roseateles</taxon>
    </lineage>
</organism>
<gene>
    <name evidence="2" type="ORF">ACG0Z3_07400</name>
</gene>
<name>A0ABW7FFM5_9BURK</name>